<name>A0A4S5EPY1_9ACTN</name>
<dbReference type="EMBL" id="SSXH01000305">
    <property type="protein sequence ID" value="THJ74163.1"/>
    <property type="molecule type" value="Genomic_DNA"/>
</dbReference>
<proteinExistence type="predicted"/>
<reference evidence="1 2" key="1">
    <citation type="submission" date="2019-04" db="EMBL/GenBank/DDBJ databases">
        <title>Draft genome sequences for three unisolated Alnus-infective Frankia Sp+ strains, AgTrS, AiOr and AvVan, the first sequenced Frankia strains able to sporulate in-planta.</title>
        <authorList>
            <person name="Bethencourt L."/>
            <person name="Vautrin F."/>
            <person name="Taib N."/>
            <person name="Dubost A."/>
            <person name="Castro-Garcia L."/>
            <person name="Imbaud O."/>
            <person name="Abrouk D."/>
            <person name="Fournier P."/>
            <person name="Briolay J."/>
            <person name="Nguyen A."/>
            <person name="Normand P."/>
            <person name="Fernandez M.P."/>
            <person name="Brochier-Armanet C."/>
            <person name="Herrera-Belaroussi A."/>
        </authorList>
    </citation>
    <scope>NUCLEOTIDE SEQUENCE [LARGE SCALE GENOMIC DNA]</scope>
    <source>
        <strain evidence="1 2">AvVan</strain>
    </source>
</reference>
<evidence type="ECO:0000313" key="1">
    <source>
        <dbReference type="EMBL" id="THJ74163.1"/>
    </source>
</evidence>
<dbReference type="AlphaFoldDB" id="A0A4S5EPY1"/>
<dbReference type="Proteomes" id="UP000305282">
    <property type="component" value="Unassembled WGS sequence"/>
</dbReference>
<dbReference type="RefSeq" id="WP_136448397.1">
    <property type="nucleotide sequence ID" value="NZ_SSXH01000305.1"/>
</dbReference>
<comment type="caution">
    <text evidence="1">The sequence shown here is derived from an EMBL/GenBank/DDBJ whole genome shotgun (WGS) entry which is preliminary data.</text>
</comment>
<protein>
    <submittedName>
        <fullName evidence="1">Uncharacterized protein</fullName>
    </submittedName>
</protein>
<dbReference type="OrthoDB" id="3382849at2"/>
<gene>
    <name evidence="1" type="ORF">E7Y31_13100</name>
</gene>
<evidence type="ECO:0000313" key="2">
    <source>
        <dbReference type="Proteomes" id="UP000305282"/>
    </source>
</evidence>
<sequence>MRIRGLVREVGRIPVDGDRWELHDLVEAGREMLAELEILAVGPVTVEFVDVVEDAIGVWDGLAGYLGGAWEVLDTEGGEIGESFAALHLRLCDELQPDPVELGRRLAELVEAAHSDSCLDAPDVYADLLGDEGLDAYESALHH</sequence>
<accession>A0A4S5EPY1</accession>
<organism evidence="1 2">
    <name type="scientific">Candidatus Frankia alpina</name>
    <dbReference type="NCBI Taxonomy" id="2699483"/>
    <lineage>
        <taxon>Bacteria</taxon>
        <taxon>Bacillati</taxon>
        <taxon>Actinomycetota</taxon>
        <taxon>Actinomycetes</taxon>
        <taxon>Frankiales</taxon>
        <taxon>Frankiaceae</taxon>
        <taxon>Frankia</taxon>
    </lineage>
</organism>
<keyword evidence="2" id="KW-1185">Reference proteome</keyword>